<dbReference type="AlphaFoldDB" id="A0A2N4U2Y9"/>
<dbReference type="SMART" id="SM00642">
    <property type="entry name" value="Aamy"/>
    <property type="match status" value="1"/>
</dbReference>
<comment type="subunit">
    <text evidence="10">Monomer.</text>
</comment>
<dbReference type="SUPFAM" id="SSF51011">
    <property type="entry name" value="Glycosyl hydrolase domain"/>
    <property type="match status" value="1"/>
</dbReference>
<dbReference type="GO" id="GO:0003844">
    <property type="term" value="F:1,4-alpha-glucan branching enzyme activity"/>
    <property type="evidence" value="ECO:0007669"/>
    <property type="project" value="UniProtKB-UniRule"/>
</dbReference>
<dbReference type="InterPro" id="IPR013780">
    <property type="entry name" value="Glyco_hydro_b"/>
</dbReference>
<dbReference type="EC" id="2.4.1.18" evidence="10"/>
<dbReference type="Proteomes" id="UP000234190">
    <property type="component" value="Unassembled WGS sequence"/>
</dbReference>
<dbReference type="PANTHER" id="PTHR43651:SF3">
    <property type="entry name" value="1,4-ALPHA-GLUCAN-BRANCHING ENZYME"/>
    <property type="match status" value="1"/>
</dbReference>
<dbReference type="InterPro" id="IPR006048">
    <property type="entry name" value="A-amylase/branching_C"/>
</dbReference>
<dbReference type="SUPFAM" id="SSF51445">
    <property type="entry name" value="(Trans)glycosidases"/>
    <property type="match status" value="1"/>
</dbReference>
<dbReference type="InterPro" id="IPR044143">
    <property type="entry name" value="GlgB_N_E_set_prok"/>
</dbReference>
<comment type="pathway">
    <text evidence="3 10">Glycan biosynthesis; glycogen biosynthesis.</text>
</comment>
<comment type="function">
    <text evidence="2 10">Catalyzes the formation of the alpha-1,6-glucosidic linkages in glycogen by scission of a 1,4-alpha-linked oligosaccharide from growing alpha-1,4-glucan chains and the subsequent attachment of the oligosaccharide to the alpha-1,6 position.</text>
</comment>
<dbReference type="InterPro" id="IPR013783">
    <property type="entry name" value="Ig-like_fold"/>
</dbReference>
<evidence type="ECO:0000259" key="12">
    <source>
        <dbReference type="SMART" id="SM00642"/>
    </source>
</evidence>
<evidence type="ECO:0000256" key="4">
    <source>
        <dbReference type="ARBA" id="ARBA00009000"/>
    </source>
</evidence>
<dbReference type="CDD" id="cd02855">
    <property type="entry name" value="E_set_GBE_prok_N"/>
    <property type="match status" value="1"/>
</dbReference>
<keyword evidence="7 10" id="KW-0808">Transferase</keyword>
<dbReference type="EMBL" id="PDNW01000011">
    <property type="protein sequence ID" value="PLC49390.1"/>
    <property type="molecule type" value="Genomic_DNA"/>
</dbReference>
<dbReference type="FunFam" id="2.60.40.1180:FF:000002">
    <property type="entry name" value="1,4-alpha-glucan branching enzyme GlgB"/>
    <property type="match status" value="1"/>
</dbReference>
<dbReference type="InterPro" id="IPR037439">
    <property type="entry name" value="Branching_enzy"/>
</dbReference>
<reference evidence="13 14" key="1">
    <citation type="submission" date="2017-10" db="EMBL/GenBank/DDBJ databases">
        <title>Two draft genome sequences of Pusillimonas sp. strains isolated from a nitrate- and radionuclide-contaminated groundwater in Russia.</title>
        <authorList>
            <person name="Grouzdev D.S."/>
            <person name="Tourova T.P."/>
            <person name="Goeva M.A."/>
            <person name="Babich T.L."/>
            <person name="Sokolova D.S."/>
            <person name="Abdullin R."/>
            <person name="Poltaraus A.B."/>
            <person name="Toshchakov S.V."/>
            <person name="Nazina T.N."/>
        </authorList>
    </citation>
    <scope>NUCLEOTIDE SEQUENCE [LARGE SCALE GENOMIC DNA]</scope>
    <source>
        <strain evidence="13 14">JR1/69-3-13</strain>
    </source>
</reference>
<evidence type="ECO:0000256" key="1">
    <source>
        <dbReference type="ARBA" id="ARBA00000826"/>
    </source>
</evidence>
<evidence type="ECO:0000256" key="7">
    <source>
        <dbReference type="ARBA" id="ARBA00022679"/>
    </source>
</evidence>
<dbReference type="PANTHER" id="PTHR43651">
    <property type="entry name" value="1,4-ALPHA-GLUCAN-BRANCHING ENZYME"/>
    <property type="match status" value="1"/>
</dbReference>
<organism evidence="13 14">
    <name type="scientific">Pollutimonas subterranea</name>
    <dbReference type="NCBI Taxonomy" id="2045210"/>
    <lineage>
        <taxon>Bacteria</taxon>
        <taxon>Pseudomonadati</taxon>
        <taxon>Pseudomonadota</taxon>
        <taxon>Betaproteobacteria</taxon>
        <taxon>Burkholderiales</taxon>
        <taxon>Alcaligenaceae</taxon>
        <taxon>Pollutimonas</taxon>
    </lineage>
</organism>
<evidence type="ECO:0000256" key="10">
    <source>
        <dbReference type="HAMAP-Rule" id="MF_00685"/>
    </source>
</evidence>
<dbReference type="InterPro" id="IPR006047">
    <property type="entry name" value="GH13_cat_dom"/>
</dbReference>
<dbReference type="InterPro" id="IPR004193">
    <property type="entry name" value="Glyco_hydro_13_N"/>
</dbReference>
<evidence type="ECO:0000256" key="9">
    <source>
        <dbReference type="ARBA" id="ARBA00023277"/>
    </source>
</evidence>
<dbReference type="NCBIfam" id="NF008967">
    <property type="entry name" value="PRK12313.1"/>
    <property type="match status" value="1"/>
</dbReference>
<dbReference type="HAMAP" id="MF_00685">
    <property type="entry name" value="GlgB"/>
    <property type="match status" value="1"/>
</dbReference>
<keyword evidence="9 10" id="KW-0119">Carbohydrate metabolism</keyword>
<keyword evidence="8 10" id="KW-0320">Glycogen biosynthesis</keyword>
<keyword evidence="6 10" id="KW-0328">Glycosyltransferase</keyword>
<dbReference type="Pfam" id="PF02922">
    <property type="entry name" value="CBM_48"/>
    <property type="match status" value="1"/>
</dbReference>
<evidence type="ECO:0000256" key="8">
    <source>
        <dbReference type="ARBA" id="ARBA00023056"/>
    </source>
</evidence>
<accession>A0A2N4U2Y9</accession>
<evidence type="ECO:0000313" key="14">
    <source>
        <dbReference type="Proteomes" id="UP000234190"/>
    </source>
</evidence>
<comment type="caution">
    <text evidence="13">The sequence shown here is derived from an EMBL/GenBank/DDBJ whole genome shotgun (WGS) entry which is preliminary data.</text>
</comment>
<dbReference type="NCBIfam" id="NF003811">
    <property type="entry name" value="PRK05402.1"/>
    <property type="match status" value="1"/>
</dbReference>
<evidence type="ECO:0000256" key="6">
    <source>
        <dbReference type="ARBA" id="ARBA00022676"/>
    </source>
</evidence>
<dbReference type="GO" id="GO:0005978">
    <property type="term" value="P:glycogen biosynthetic process"/>
    <property type="evidence" value="ECO:0007669"/>
    <property type="project" value="UniProtKB-UniRule"/>
</dbReference>
<dbReference type="FunFam" id="2.60.40.10:FF:000169">
    <property type="entry name" value="1,4-alpha-glucan branching enzyme GlgB"/>
    <property type="match status" value="1"/>
</dbReference>
<feature type="domain" description="Glycosyl hydrolase family 13 catalytic" evidence="12">
    <location>
        <begin position="167"/>
        <end position="511"/>
    </location>
</feature>
<evidence type="ECO:0000256" key="3">
    <source>
        <dbReference type="ARBA" id="ARBA00004964"/>
    </source>
</evidence>
<dbReference type="NCBIfam" id="TIGR01515">
    <property type="entry name" value="branching_enzym"/>
    <property type="match status" value="1"/>
</dbReference>
<comment type="similarity">
    <text evidence="4 10">Belongs to the glycosyl hydrolase 13 family. GlgB subfamily.</text>
</comment>
<comment type="catalytic activity">
    <reaction evidence="1 10">
        <text>Transfers a segment of a (1-&gt;4)-alpha-D-glucan chain to a primary hydroxy group in a similar glucan chain.</text>
        <dbReference type="EC" id="2.4.1.18"/>
    </reaction>
</comment>
<gene>
    <name evidence="10" type="primary">glgB</name>
    <name evidence="13" type="ORF">CR159_13190</name>
</gene>
<dbReference type="Gene3D" id="2.60.40.10">
    <property type="entry name" value="Immunoglobulins"/>
    <property type="match status" value="1"/>
</dbReference>
<dbReference type="GO" id="GO:0004553">
    <property type="term" value="F:hydrolase activity, hydrolyzing O-glycosyl compounds"/>
    <property type="evidence" value="ECO:0007669"/>
    <property type="project" value="InterPro"/>
</dbReference>
<dbReference type="Pfam" id="PF00128">
    <property type="entry name" value="Alpha-amylase"/>
    <property type="match status" value="1"/>
</dbReference>
<dbReference type="CDD" id="cd11322">
    <property type="entry name" value="AmyAc_Glg_BE"/>
    <property type="match status" value="1"/>
</dbReference>
<dbReference type="Pfam" id="PF02806">
    <property type="entry name" value="Alpha-amylase_C"/>
    <property type="match status" value="1"/>
</dbReference>
<evidence type="ECO:0000313" key="13">
    <source>
        <dbReference type="EMBL" id="PLC49390.1"/>
    </source>
</evidence>
<keyword evidence="5 10" id="KW-0321">Glycogen metabolism</keyword>
<keyword evidence="14" id="KW-1185">Reference proteome</keyword>
<evidence type="ECO:0000256" key="2">
    <source>
        <dbReference type="ARBA" id="ARBA00002953"/>
    </source>
</evidence>
<dbReference type="InterPro" id="IPR017853">
    <property type="entry name" value="GH"/>
</dbReference>
<dbReference type="OrthoDB" id="9800174at2"/>
<dbReference type="FunFam" id="3.20.20.80:FF:000003">
    <property type="entry name" value="1,4-alpha-glucan branching enzyme GlgB"/>
    <property type="match status" value="1"/>
</dbReference>
<sequence>MVDTRNTRESEDTPGFRPLLGELDLHLVAEGRHWQLADCLGAHVTTIDGRSGVRFAVWAPNAQRVAVVGDFNSWDGRRNPMNLRRECGVWEVFVPGVVPGNRYKFEIIARDGTLLPLKADPLARQTEMPPATASVVTEPAAFEWTDEAWMAERGQRQQPDSPMSIYEVHFGSWVEGDGEHSTWAGTGKRLIEYATSMGFTHLELLPITEHPFGGSWGYQPLGMYAPSARYGTPADFARFVDDCHKAGLAVILDWVPAHFPSDLHGLADFDGTALYEHADPKQGFHPDWNTLIYNMGRNEVRNFLLCSALEWVKRYHVDGLRVDAVASMLYLDYSREPGQWTPNRYGGRENLEAVDFLQQLNTIVPEHSPGAIMIAEESTAWPGVTASRDAGGLGFQYKWNMGWMHDTLRYMQYEPIHRRFHHHDMTFAMVYAYSERFVLPLSHDEVVHGKGSLLGKMPGDRWQRFANLRAYFCFMFGHPGKKLLFMGAELAQAPEWNHDSQLDWAALDDAHHAGVQRLVRDLNTVYRATPALYGSDTDPQGFAWIIGDDQQNSVFAFLRKHGDACVLVVSNMTPVPRSDYRIGVPVAGRWVELINTDADLYGGVNMGNGGAAATSDDPMHGHDQSLTLVLPPLATLILAPEGFQS</sequence>
<name>A0A2N4U2Y9_9BURK</name>
<proteinExistence type="inferred from homology"/>
<feature type="active site" description="Nucleophile" evidence="10 11">
    <location>
        <position position="323"/>
    </location>
</feature>
<feature type="active site" description="Proton donor" evidence="10 11">
    <location>
        <position position="376"/>
    </location>
</feature>
<dbReference type="GO" id="GO:0005829">
    <property type="term" value="C:cytosol"/>
    <property type="evidence" value="ECO:0007669"/>
    <property type="project" value="TreeGrafter"/>
</dbReference>
<dbReference type="Gene3D" id="2.60.40.1180">
    <property type="entry name" value="Golgi alpha-mannosidase II"/>
    <property type="match status" value="1"/>
</dbReference>
<evidence type="ECO:0000256" key="11">
    <source>
        <dbReference type="PIRSR" id="PIRSR000463-1"/>
    </source>
</evidence>
<dbReference type="PIRSF" id="PIRSF000463">
    <property type="entry name" value="GlgB"/>
    <property type="match status" value="1"/>
</dbReference>
<protein>
    <recommendedName>
        <fullName evidence="10">1,4-alpha-glucan branching enzyme GlgB</fullName>
        <ecNumber evidence="10">2.4.1.18</ecNumber>
    </recommendedName>
    <alternativeName>
        <fullName evidence="10">1,4-alpha-D-glucan:1,4-alpha-D-glucan 6-glucosyl-transferase</fullName>
    </alternativeName>
    <alternativeName>
        <fullName evidence="10">Alpha-(1-&gt;4)-glucan branching enzyme</fullName>
    </alternativeName>
    <alternativeName>
        <fullName evidence="10">Glycogen branching enzyme</fullName>
        <shortName evidence="10">BE</shortName>
    </alternativeName>
</protein>
<dbReference type="Gene3D" id="3.20.20.80">
    <property type="entry name" value="Glycosidases"/>
    <property type="match status" value="1"/>
</dbReference>
<dbReference type="InterPro" id="IPR006407">
    <property type="entry name" value="GlgB"/>
</dbReference>
<dbReference type="UniPathway" id="UPA00164"/>
<dbReference type="GO" id="GO:0043169">
    <property type="term" value="F:cation binding"/>
    <property type="evidence" value="ECO:0007669"/>
    <property type="project" value="InterPro"/>
</dbReference>
<evidence type="ECO:0000256" key="5">
    <source>
        <dbReference type="ARBA" id="ARBA00022600"/>
    </source>
</evidence>